<dbReference type="PANTHER" id="PTHR43649">
    <property type="entry name" value="ARABINOSE-BINDING PROTEIN-RELATED"/>
    <property type="match status" value="1"/>
</dbReference>
<dbReference type="Proteomes" id="UP000289856">
    <property type="component" value="Chromosome"/>
</dbReference>
<evidence type="ECO:0000256" key="1">
    <source>
        <dbReference type="SAM" id="MobiDB-lite"/>
    </source>
</evidence>
<organism evidence="4 5">
    <name type="scientific">Cohnella abietis</name>
    <dbReference type="NCBI Taxonomy" id="2507935"/>
    <lineage>
        <taxon>Bacteria</taxon>
        <taxon>Bacillati</taxon>
        <taxon>Bacillota</taxon>
        <taxon>Bacilli</taxon>
        <taxon>Bacillales</taxon>
        <taxon>Paenibacillaceae</taxon>
        <taxon>Cohnella</taxon>
    </lineage>
</organism>
<dbReference type="InterPro" id="IPR050490">
    <property type="entry name" value="Bact_solute-bd_prot1"/>
</dbReference>
<name>A0A3T1DD75_9BACL</name>
<keyword evidence="2" id="KW-0732">Signal</keyword>
<dbReference type="InterPro" id="IPR006059">
    <property type="entry name" value="SBP"/>
</dbReference>
<dbReference type="Gene3D" id="3.40.190.10">
    <property type="entry name" value="Periplasmic binding protein-like II"/>
    <property type="match status" value="1"/>
</dbReference>
<evidence type="ECO:0000259" key="3">
    <source>
        <dbReference type="Pfam" id="PF12010"/>
    </source>
</evidence>
<proteinExistence type="predicted"/>
<evidence type="ECO:0000256" key="2">
    <source>
        <dbReference type="SAM" id="SignalP"/>
    </source>
</evidence>
<feature type="chain" id="PRO_5039056547" evidence="2">
    <location>
        <begin position="24"/>
        <end position="528"/>
    </location>
</feature>
<dbReference type="Pfam" id="PF12010">
    <property type="entry name" value="DUF3502"/>
    <property type="match status" value="1"/>
</dbReference>
<dbReference type="SUPFAM" id="SSF53850">
    <property type="entry name" value="Periplasmic binding protein-like II"/>
    <property type="match status" value="1"/>
</dbReference>
<feature type="domain" description="DUF3502" evidence="3">
    <location>
        <begin position="455"/>
        <end position="522"/>
    </location>
</feature>
<feature type="region of interest" description="Disordered" evidence="1">
    <location>
        <begin position="34"/>
        <end position="54"/>
    </location>
</feature>
<evidence type="ECO:0000313" key="5">
    <source>
        <dbReference type="Proteomes" id="UP000289856"/>
    </source>
</evidence>
<dbReference type="InterPro" id="IPR022627">
    <property type="entry name" value="DUF3502"/>
</dbReference>
<dbReference type="Pfam" id="PF01547">
    <property type="entry name" value="SBP_bac_1"/>
    <property type="match status" value="1"/>
</dbReference>
<reference evidence="4 5" key="1">
    <citation type="submission" date="2019-01" db="EMBL/GenBank/DDBJ databases">
        <title>Complete genome sequence of Cohnella hallensis HS21 isolated from Korean fir (Abies koreana) rhizospheric soil.</title>
        <authorList>
            <person name="Jiang L."/>
            <person name="Kang S.W."/>
            <person name="Kim S."/>
            <person name="Jung J."/>
            <person name="Kim C.Y."/>
            <person name="Kim D.H."/>
            <person name="Kim S.W."/>
            <person name="Lee J."/>
        </authorList>
    </citation>
    <scope>NUCLEOTIDE SEQUENCE [LARGE SCALE GENOMIC DNA]</scope>
    <source>
        <strain evidence="4 5">HS21</strain>
    </source>
</reference>
<dbReference type="AlphaFoldDB" id="A0A3T1DD75"/>
<dbReference type="OrthoDB" id="1988587at2"/>
<sequence>MYKKTSKWLGLAIILSMLIVALAACSGNKNNNETAATNPAPASTESATAPATPEGLDISKHVNLEFWMLGDAPRDLKKVQDEINKMAEEDLNVTVKFNFTTWTDWDQKYKLMLSTGQPVDLIFTADWTQYQSYAKMGAFLPLDDLLPKAGLKLQELVPQNMWDAVRINGKIYTVPATYKEYVTNGFVWREDLRKKYNLPKPVDVPSFEAYLEGIKKNEANIQPVAIGAGVQDSLQNMLLEIARNEVGQVPYGMFATYDDPTNMTSYWGSPEQLEDLKLFKKWMDKGYFSKNVLNEQNIIQMDKIINGTAASMFGDNPNRFNEILTKMKAAHPDWELEYYPFPLTKGYATPVHPIHNGFAIPKASKNPERALAFYEKMVTDKRYNLLTQYGFEGVNYKVENGYYETIGEESASGFPREGMHGWAWRNPEYMLFPASYDGVNAIFKELDKIEKPDIYTGFAENYTEYQAERAALEQVAKQYLWPLIAGRIDDVEDGLKTFMSKANQAGLEKVQEEYKKQWLAYLQEQGIK</sequence>
<dbReference type="PROSITE" id="PS51257">
    <property type="entry name" value="PROKAR_LIPOPROTEIN"/>
    <property type="match status" value="1"/>
</dbReference>
<evidence type="ECO:0000313" key="4">
    <source>
        <dbReference type="EMBL" id="BBI35918.1"/>
    </source>
</evidence>
<gene>
    <name evidence="4" type="ORF">KCTCHS21_53170</name>
</gene>
<keyword evidence="5" id="KW-1185">Reference proteome</keyword>
<dbReference type="EMBL" id="AP019400">
    <property type="protein sequence ID" value="BBI35918.1"/>
    <property type="molecule type" value="Genomic_DNA"/>
</dbReference>
<accession>A0A3T1DD75</accession>
<dbReference type="KEGG" id="cohn:KCTCHS21_53170"/>
<protein>
    <submittedName>
        <fullName evidence="4">ABC transporter substrate-binding protein</fullName>
    </submittedName>
</protein>
<dbReference type="PANTHER" id="PTHR43649:SF17">
    <property type="entry name" value="ABC TRANSPORTER SOLUTE BINDING PROTEIN-SUGAR TRANSPORT"/>
    <property type="match status" value="1"/>
</dbReference>
<feature type="signal peptide" evidence="2">
    <location>
        <begin position="1"/>
        <end position="23"/>
    </location>
</feature>